<dbReference type="EMBL" id="AP022586">
    <property type="protein sequence ID" value="BBY15077.1"/>
    <property type="molecule type" value="Genomic_DNA"/>
</dbReference>
<evidence type="ECO:0000256" key="1">
    <source>
        <dbReference type="SAM" id="MobiDB-lite"/>
    </source>
</evidence>
<gene>
    <name evidence="3" type="ORF">MLIT_06690</name>
</gene>
<keyword evidence="2" id="KW-0812">Transmembrane</keyword>
<reference evidence="3 4" key="1">
    <citation type="journal article" date="2019" name="Emerg. Microbes Infect.">
        <title>Comprehensive subspecies identification of 175 nontuberculous mycobacteria species based on 7547 genomic profiles.</title>
        <authorList>
            <person name="Matsumoto Y."/>
            <person name="Kinjo T."/>
            <person name="Motooka D."/>
            <person name="Nabeya D."/>
            <person name="Jung N."/>
            <person name="Uechi K."/>
            <person name="Horii T."/>
            <person name="Iida T."/>
            <person name="Fujita J."/>
            <person name="Nakamura S."/>
        </authorList>
    </citation>
    <scope>NUCLEOTIDE SEQUENCE [LARGE SCALE GENOMIC DNA]</scope>
    <source>
        <strain evidence="3 4">JCM 17423</strain>
    </source>
</reference>
<evidence type="ECO:0000313" key="4">
    <source>
        <dbReference type="Proteomes" id="UP000466607"/>
    </source>
</evidence>
<feature type="transmembrane region" description="Helical" evidence="2">
    <location>
        <begin position="28"/>
        <end position="50"/>
    </location>
</feature>
<sequence>MSANVSRVPAPAVGLISSLESRLVRVKFLVAALIGIGIGALIGGVAFAALGTDTTATAFVRLQHPADLTAIAAGASQVTPDNQGNTSNFVGGEIAYLSGEGFAQAVARKMALDEPAVLNVAQASESSVVTISNSSKSRDEAIRTVQVAIDLYGQELEQRVDEQLRGILSALTQWQQRDTADVTRMQELARVRESVELQATEASTLLVVQPPTPNHPSSQQWVIGVFLGGLVGGACAIAVALTRRRRSGRGAMATTLTDNVDGVLVPAVDLDMKHPGGRHDDEQLRLARTLYSQTPSAAPGGDLLVIGASPSSGSAEVAALLELGAADIRSAAQQDAVRVVHGGVVGDPALTPTVVGAATGIVLVARLDGDSAAQAVALRAATASSAAPVVAVFTYRRPAAAFMRRRRETTEPPSPKNDRERSMQ</sequence>
<organism evidence="3 4">
    <name type="scientific">Mycolicibacterium litorale</name>
    <dbReference type="NCBI Taxonomy" id="758802"/>
    <lineage>
        <taxon>Bacteria</taxon>
        <taxon>Bacillati</taxon>
        <taxon>Actinomycetota</taxon>
        <taxon>Actinomycetes</taxon>
        <taxon>Mycobacteriales</taxon>
        <taxon>Mycobacteriaceae</taxon>
        <taxon>Mycolicibacterium</taxon>
    </lineage>
</organism>
<proteinExistence type="predicted"/>
<keyword evidence="4" id="KW-1185">Reference proteome</keyword>
<evidence type="ECO:0000256" key="2">
    <source>
        <dbReference type="SAM" id="Phobius"/>
    </source>
</evidence>
<name>A0AAD1IGJ1_9MYCO</name>
<dbReference type="Proteomes" id="UP000466607">
    <property type="component" value="Chromosome"/>
</dbReference>
<feature type="region of interest" description="Disordered" evidence="1">
    <location>
        <begin position="403"/>
        <end position="424"/>
    </location>
</feature>
<protein>
    <submittedName>
        <fullName evidence="3">Uncharacterized protein</fullName>
    </submittedName>
</protein>
<accession>A0AAD1IGJ1</accession>
<evidence type="ECO:0000313" key="3">
    <source>
        <dbReference type="EMBL" id="BBY15077.1"/>
    </source>
</evidence>
<keyword evidence="2" id="KW-0472">Membrane</keyword>
<feature type="transmembrane region" description="Helical" evidence="2">
    <location>
        <begin position="221"/>
        <end position="242"/>
    </location>
</feature>
<dbReference type="AlphaFoldDB" id="A0AAD1IGJ1"/>
<keyword evidence="2" id="KW-1133">Transmembrane helix</keyword>